<evidence type="ECO:0000256" key="2">
    <source>
        <dbReference type="SAM" id="MobiDB-lite"/>
    </source>
</evidence>
<feature type="region of interest" description="Disordered" evidence="2">
    <location>
        <begin position="1043"/>
        <end position="1075"/>
    </location>
</feature>
<reference evidence="5 6" key="1">
    <citation type="submission" date="2017-12" db="EMBL/GenBank/DDBJ databases">
        <title>Comparative genomics of Botrytis spp.</title>
        <authorList>
            <person name="Valero-Jimenez C.A."/>
            <person name="Tapia P."/>
            <person name="Veloso J."/>
            <person name="Silva-Moreno E."/>
            <person name="Staats M."/>
            <person name="Valdes J.H."/>
            <person name="Van Kan J.A.L."/>
        </authorList>
    </citation>
    <scope>NUCLEOTIDE SEQUENCE [LARGE SCALE GENOMIC DNA]</scope>
    <source>
        <strain evidence="5 6">Bt9001</strain>
    </source>
</reference>
<protein>
    <recommendedName>
        <fullName evidence="7">NACHT domain-containing protein</fullName>
    </recommendedName>
</protein>
<organism evidence="5 6">
    <name type="scientific">Botrytis tulipae</name>
    <dbReference type="NCBI Taxonomy" id="87230"/>
    <lineage>
        <taxon>Eukaryota</taxon>
        <taxon>Fungi</taxon>
        <taxon>Dikarya</taxon>
        <taxon>Ascomycota</taxon>
        <taxon>Pezizomycotina</taxon>
        <taxon>Leotiomycetes</taxon>
        <taxon>Helotiales</taxon>
        <taxon>Sclerotiniaceae</taxon>
        <taxon>Botrytis</taxon>
    </lineage>
</organism>
<dbReference type="Pfam" id="PF24809">
    <property type="entry name" value="DUF7708"/>
    <property type="match status" value="1"/>
</dbReference>
<feature type="compositionally biased region" description="Polar residues" evidence="2">
    <location>
        <begin position="1230"/>
        <end position="1249"/>
    </location>
</feature>
<feature type="region of interest" description="Disordered" evidence="2">
    <location>
        <begin position="1223"/>
        <end position="1259"/>
    </location>
</feature>
<feature type="compositionally biased region" description="Polar residues" evidence="2">
    <location>
        <begin position="1117"/>
        <end position="1127"/>
    </location>
</feature>
<feature type="compositionally biased region" description="Low complexity" evidence="2">
    <location>
        <begin position="1058"/>
        <end position="1075"/>
    </location>
</feature>
<dbReference type="Proteomes" id="UP000297777">
    <property type="component" value="Unassembled WGS sequence"/>
</dbReference>
<feature type="region of interest" description="Disordered" evidence="2">
    <location>
        <begin position="36"/>
        <end position="60"/>
    </location>
</feature>
<evidence type="ECO:0000259" key="4">
    <source>
        <dbReference type="Pfam" id="PF24883"/>
    </source>
</evidence>
<feature type="compositionally biased region" description="Polar residues" evidence="2">
    <location>
        <begin position="43"/>
        <end position="60"/>
    </location>
</feature>
<keyword evidence="1" id="KW-0677">Repeat</keyword>
<gene>
    <name evidence="5" type="ORF">BTUL_0054g00550</name>
</gene>
<feature type="compositionally biased region" description="Acidic residues" evidence="2">
    <location>
        <begin position="1166"/>
        <end position="1180"/>
    </location>
</feature>
<feature type="region of interest" description="Disordered" evidence="2">
    <location>
        <begin position="1087"/>
        <end position="1135"/>
    </location>
</feature>
<evidence type="ECO:0000259" key="3">
    <source>
        <dbReference type="Pfam" id="PF24809"/>
    </source>
</evidence>
<comment type="caution">
    <text evidence="5">The sequence shown here is derived from an EMBL/GenBank/DDBJ whole genome shotgun (WGS) entry which is preliminary data.</text>
</comment>
<dbReference type="Pfam" id="PF24883">
    <property type="entry name" value="NPHP3_N"/>
    <property type="match status" value="1"/>
</dbReference>
<feature type="domain" description="Nephrocystin 3-like N-terminal" evidence="4">
    <location>
        <begin position="305"/>
        <end position="483"/>
    </location>
</feature>
<feature type="region of interest" description="Disordered" evidence="2">
    <location>
        <begin position="1149"/>
        <end position="1180"/>
    </location>
</feature>
<dbReference type="InterPro" id="IPR056884">
    <property type="entry name" value="NPHP3-like_N"/>
</dbReference>
<feature type="compositionally biased region" description="Basic and acidic residues" evidence="2">
    <location>
        <begin position="1087"/>
        <end position="1097"/>
    </location>
</feature>
<feature type="compositionally biased region" description="Polar residues" evidence="2">
    <location>
        <begin position="1047"/>
        <end position="1057"/>
    </location>
</feature>
<feature type="domain" description="DUF7708" evidence="3">
    <location>
        <begin position="86"/>
        <end position="224"/>
    </location>
</feature>
<evidence type="ECO:0008006" key="7">
    <source>
        <dbReference type="Google" id="ProtNLM"/>
    </source>
</evidence>
<sequence length="1589" mass="181559">MSPEPKMPPQKTVSFKLQVKNDASPFTRALEKYIKRRGKKSKTSQLITDLQSSPKPLSKQDVNNALKQLEKETTDSAVTRNIRKVLRPVITVLADYSGVVDTMSNADPMPTAIIWGCMKVVIDTSKRYLNLYDDIKNQLEDITLQLNVLTEFEELFGDSKTMQELLQMTYLDVIRFWVRVDKECHRCVANRMGRALSSFSTSKLDAIIKDIEKNADRVSKLVPVVQERVQKGEREDATEERRLAGIARDQQSAFIEQQLGEMKLRAIARKSGRQKDVRNWLRVHSTLNERNFRRQEQYLKRRSPETCSWLFSHDEFENWKKPNSKNSVLWVRAAPGTGKSVLTAFTQTTFQTNSSVCSLHHYYSFDKIFSFDEKPSFDEISPSLQVYCAIAEQLANRLWTYLEDMPKDIHAFIQRTSTALSTEDVKTFIRMSLSRLPPSYLFLDGLDEECDSRPRREALSEALEFFIELTRDKSYQFKLWCSSQDRIDLKKLLKDCAVIEVTKDINRADIELYLSNSILKLDSLDLDEGYQNLILQDLRQKADGCFLWASLMLDSISSAVTLSDVQRQIKLGLPKDYENYYQNKMDKIKASQKTFVSKLLSCIVYARRPLRLDELCESIAILDACDCDNIDKARRPFMNMALKLCEPLVQIEDVHTAHGKISTCTLTHSSVRRFLLEHPKCLDKSQTFACEITEEVIANICLKYLWQSRYQRLLIQSKDTFEDYTGGDVIEHHLISYAAKYWNLHLDGVTCTPELCTRVQNFVTSAQFFTCLQIQSLFIRGQFQFWLNSNRTSTGPHLRRVFPAWLASNCDKKLETKHSNFVSEWNHVLDEVTNLEGMYPGEIDRIFWASMGPSNFLQHGKSRYKSFIFQTTDGEPDLEMPSRFYDGIDFAGQNMVVLKIDNLGSGSEELEFTCQQWKLGTRRPKLTRSQKLNASRMNWCLYDRPVSKRALGRPVPVSLTPDLQYLRIGSQLFAKQNDKYTPIELFDKELYFEEMANSGSHITVSTRRNLTHENLVDIQPKEDLNLDYAEYIAQKMNQQLAKGEEQAATNLSTAPATSIQESQSSRSSSSSSNSSVISLVIEDDIDTEKHNDEKTTIEEFDDLVDASDISSDSNSAETDWSEGSTSGDSDELDDEDQWNDWANERVNIEDLNNDFDDSNYQKSNDGDDFGSDIPDVPDYDNLLDDFNESGNEEEMEGIGQDSDIKMISSRAPGYVMKRTHFETDPKDTESSVASHYSQSLYSGSESGISQGDEDSMDNEESERLENLYLGKKNLGKDAPRVSIQIFDTTMQDQTPVFHFSQRVSGEIFHSPPTFHPTAPLLVWPLGDGKILFANYLTNTYFTRELCCSTYRSCHIFVKTRFSSCGRFIHFAALEGRPVESETKMHLSLQVSTHHLSSRKTARSPPRLLFKINVPLGESSSMSVSRLPYTLTWTDKELFFVTRGEKLNVMRISLFKGADDKAVPVCYTQNPIYLPRSAESRNVYYFPPSSKSKEKDKSEVKEEVGKIIIGSHSSIPSQGLIVPRRSMIQPPIGVLVKENTDLGGWKCKSVGIETNGSGKKERINVQGGRLQGKFESFDLKEDCDIIPYLF</sequence>
<proteinExistence type="predicted"/>
<dbReference type="InterPro" id="IPR056125">
    <property type="entry name" value="DUF7708"/>
</dbReference>
<evidence type="ECO:0000313" key="6">
    <source>
        <dbReference type="Proteomes" id="UP000297777"/>
    </source>
</evidence>
<evidence type="ECO:0000256" key="1">
    <source>
        <dbReference type="ARBA" id="ARBA00022737"/>
    </source>
</evidence>
<name>A0A4Z1EPU6_9HELO</name>
<evidence type="ECO:0000313" key="5">
    <source>
        <dbReference type="EMBL" id="TGO14384.1"/>
    </source>
</evidence>
<dbReference type="OrthoDB" id="21416at2759"/>
<keyword evidence="6" id="KW-1185">Reference proteome</keyword>
<accession>A0A4Z1EPU6</accession>
<dbReference type="EMBL" id="PQXH01000054">
    <property type="protein sequence ID" value="TGO14384.1"/>
    <property type="molecule type" value="Genomic_DNA"/>
</dbReference>
<dbReference type="PANTHER" id="PTHR10039:SF14">
    <property type="entry name" value="NACHT DOMAIN-CONTAINING PROTEIN"/>
    <property type="match status" value="1"/>
</dbReference>
<feature type="compositionally biased region" description="Low complexity" evidence="2">
    <location>
        <begin position="1106"/>
        <end position="1116"/>
    </location>
</feature>
<dbReference type="PANTHER" id="PTHR10039">
    <property type="entry name" value="AMELOGENIN"/>
    <property type="match status" value="1"/>
</dbReference>